<dbReference type="AlphaFoldDB" id="A0A382HC06"/>
<dbReference type="SUPFAM" id="SSF54593">
    <property type="entry name" value="Glyoxalase/Bleomycin resistance protein/Dihydroxybiphenyl dioxygenase"/>
    <property type="match status" value="1"/>
</dbReference>
<evidence type="ECO:0000259" key="1">
    <source>
        <dbReference type="PROSITE" id="PS51819"/>
    </source>
</evidence>
<dbReference type="PROSITE" id="PS51819">
    <property type="entry name" value="VOC"/>
    <property type="match status" value="1"/>
</dbReference>
<name>A0A382HC06_9ZZZZ</name>
<dbReference type="InterPro" id="IPR037523">
    <property type="entry name" value="VOC_core"/>
</dbReference>
<gene>
    <name evidence="2" type="ORF">METZ01_LOCUS237553</name>
</gene>
<proteinExistence type="predicted"/>
<dbReference type="InterPro" id="IPR029068">
    <property type="entry name" value="Glyas_Bleomycin-R_OHBP_Dase"/>
</dbReference>
<feature type="domain" description="VOC" evidence="1">
    <location>
        <begin position="6"/>
        <end position="120"/>
    </location>
</feature>
<accession>A0A382HC06</accession>
<evidence type="ECO:0000313" key="2">
    <source>
        <dbReference type="EMBL" id="SVB84699.1"/>
    </source>
</evidence>
<dbReference type="EMBL" id="UINC01060317">
    <property type="protein sequence ID" value="SVB84699.1"/>
    <property type="molecule type" value="Genomic_DNA"/>
</dbReference>
<dbReference type="Gene3D" id="3.10.180.10">
    <property type="entry name" value="2,3-Dihydroxybiphenyl 1,2-Dioxygenase, domain 1"/>
    <property type="match status" value="1"/>
</dbReference>
<reference evidence="2" key="1">
    <citation type="submission" date="2018-05" db="EMBL/GenBank/DDBJ databases">
        <authorList>
            <person name="Lanie J.A."/>
            <person name="Ng W.-L."/>
            <person name="Kazmierczak K.M."/>
            <person name="Andrzejewski T.M."/>
            <person name="Davidsen T.M."/>
            <person name="Wayne K.J."/>
            <person name="Tettelin H."/>
            <person name="Glass J.I."/>
            <person name="Rusch D."/>
            <person name="Podicherti R."/>
            <person name="Tsui H.-C.T."/>
            <person name="Winkler M.E."/>
        </authorList>
    </citation>
    <scope>NUCLEOTIDE SEQUENCE</scope>
</reference>
<sequence>MIDFKEIFHIGIRVPNIHLAMEEMGESLNLTWAELVENPSQGLWTPDGGQQSIHLKFVYSREGDQHLELLEGQFGSFWDGNENPGVHHFGVWVDDVKAETERLLGLNWELLGAAKSPAEG</sequence>
<dbReference type="Pfam" id="PF13669">
    <property type="entry name" value="Glyoxalase_4"/>
    <property type="match status" value="1"/>
</dbReference>
<organism evidence="2">
    <name type="scientific">marine metagenome</name>
    <dbReference type="NCBI Taxonomy" id="408172"/>
    <lineage>
        <taxon>unclassified sequences</taxon>
        <taxon>metagenomes</taxon>
        <taxon>ecological metagenomes</taxon>
    </lineage>
</organism>
<protein>
    <recommendedName>
        <fullName evidence="1">VOC domain-containing protein</fullName>
    </recommendedName>
</protein>
<feature type="non-terminal residue" evidence="2">
    <location>
        <position position="120"/>
    </location>
</feature>